<dbReference type="PANTHER" id="PTHR43591">
    <property type="entry name" value="METHYLTRANSFERASE"/>
    <property type="match status" value="1"/>
</dbReference>
<evidence type="ECO:0000313" key="6">
    <source>
        <dbReference type="EMBL" id="WJW68751.1"/>
    </source>
</evidence>
<evidence type="ECO:0000313" key="8">
    <source>
        <dbReference type="Proteomes" id="UP001431572"/>
    </source>
</evidence>
<dbReference type="RefSeq" id="WP_341470657.1">
    <property type="nucleotide sequence ID" value="NZ_CP128400.1"/>
</dbReference>
<dbReference type="Gene3D" id="3.40.50.150">
    <property type="entry name" value="Vaccinia Virus protein VP39"/>
    <property type="match status" value="1"/>
</dbReference>
<keyword evidence="8" id="KW-1185">Reference proteome</keyword>
<dbReference type="InterPro" id="IPR029063">
    <property type="entry name" value="SAM-dependent_MTases_sf"/>
</dbReference>
<feature type="domain" description="Methyltransferase" evidence="4">
    <location>
        <begin position="54"/>
        <end position="150"/>
    </location>
</feature>
<evidence type="ECO:0000259" key="4">
    <source>
        <dbReference type="Pfam" id="PF13649"/>
    </source>
</evidence>
<proteinExistence type="predicted"/>
<keyword evidence="2" id="KW-0808">Transferase</keyword>
<keyword evidence="1 5" id="KW-0489">Methyltransferase</keyword>
<organism evidence="5 7">
    <name type="scientific">Candidatus Chlorohelix allophototropha</name>
    <dbReference type="NCBI Taxonomy" id="3003348"/>
    <lineage>
        <taxon>Bacteria</taxon>
        <taxon>Bacillati</taxon>
        <taxon>Chloroflexota</taxon>
        <taxon>Chloroflexia</taxon>
        <taxon>Candidatus Chloroheliales</taxon>
        <taxon>Candidatus Chloroheliaceae</taxon>
        <taxon>Candidatus Chlorohelix</taxon>
    </lineage>
</organism>
<dbReference type="InterPro" id="IPR041698">
    <property type="entry name" value="Methyltransf_25"/>
</dbReference>
<dbReference type="PROSITE" id="PS51608">
    <property type="entry name" value="SAM_MT_UBIE"/>
    <property type="match status" value="1"/>
</dbReference>
<dbReference type="EMBL" id="CP128400">
    <property type="protein sequence ID" value="WJW68751.1"/>
    <property type="molecule type" value="Genomic_DNA"/>
</dbReference>
<dbReference type="PANTHER" id="PTHR43591:SF24">
    <property type="entry name" value="2-METHOXY-6-POLYPRENYL-1,4-BENZOQUINOL METHYLASE, MITOCHONDRIAL"/>
    <property type="match status" value="1"/>
</dbReference>
<accession>A0A8T7M9M3</accession>
<dbReference type="CDD" id="cd02440">
    <property type="entry name" value="AdoMet_MTases"/>
    <property type="match status" value="1"/>
</dbReference>
<reference evidence="5 7" key="1">
    <citation type="submission" date="2020-06" db="EMBL/GenBank/DDBJ databases">
        <title>Anoxygenic phototrophic Chloroflexota member uses a Type I reaction center.</title>
        <authorList>
            <person name="Tsuji J.M."/>
            <person name="Shaw N.A."/>
            <person name="Nagashima S."/>
            <person name="Venkiteswaran J."/>
            <person name="Schiff S.L."/>
            <person name="Hanada S."/>
            <person name="Tank M."/>
            <person name="Neufeld J.D."/>
        </authorList>
    </citation>
    <scope>NUCLEOTIDE SEQUENCE [LARGE SCALE GENOMIC DNA]</scope>
    <source>
        <strain evidence="5">L227-S17</strain>
    </source>
</reference>
<evidence type="ECO:0000256" key="2">
    <source>
        <dbReference type="ARBA" id="ARBA00022679"/>
    </source>
</evidence>
<protein>
    <submittedName>
        <fullName evidence="5">Methyltransferase domain-containing protein</fullName>
    </submittedName>
</protein>
<dbReference type="Proteomes" id="UP001431572">
    <property type="component" value="Chromosome 2"/>
</dbReference>
<sequence>MSAEKASFDPKRFKQQERAGFNLVAERYERGVEVNRGALERMVELARLETGGRVLDVACGPGLVSRYAARKVGAQGAIIGIDIAEQALEIGRKRAQGEGLENISFTVMDAEHLAAADESFDAVLIGLGLMHFPHPEKALLEAWRVLKPGGRVAVTVWGEEHEVDFLRLALLAITRQFPPPRVERPSMFRFGAPGVVEGLLHACGFGEARVERLNASLTVAGAEEYWQGFLDAAGITTVSLAKQPPEVMEQLVAQTRQDLQAYRQGESYVLNNVSLAGVAVK</sequence>
<dbReference type="AlphaFoldDB" id="A0A8T7M9M3"/>
<evidence type="ECO:0000256" key="1">
    <source>
        <dbReference type="ARBA" id="ARBA00022603"/>
    </source>
</evidence>
<dbReference type="GO" id="GO:0008168">
    <property type="term" value="F:methyltransferase activity"/>
    <property type="evidence" value="ECO:0007669"/>
    <property type="project" value="UniProtKB-KW"/>
</dbReference>
<dbReference type="EMBL" id="JACATZ010000003">
    <property type="protein sequence ID" value="NWJ48819.1"/>
    <property type="molecule type" value="Genomic_DNA"/>
</dbReference>
<dbReference type="SUPFAM" id="SSF53335">
    <property type="entry name" value="S-adenosyl-L-methionine-dependent methyltransferases"/>
    <property type="match status" value="1"/>
</dbReference>
<gene>
    <name evidence="5" type="ORF">HXX08_23415</name>
    <name evidence="6" type="ORF">OZ401_004368</name>
</gene>
<dbReference type="GO" id="GO:0032259">
    <property type="term" value="P:methylation"/>
    <property type="evidence" value="ECO:0007669"/>
    <property type="project" value="UniProtKB-KW"/>
</dbReference>
<dbReference type="InterPro" id="IPR004033">
    <property type="entry name" value="UbiE/COQ5_MeTrFase"/>
</dbReference>
<reference evidence="6" key="2">
    <citation type="journal article" date="2024" name="Nature">
        <title>Anoxygenic phototroph of the Chloroflexota uses a type I reaction centre.</title>
        <authorList>
            <person name="Tsuji J.M."/>
            <person name="Shaw N.A."/>
            <person name="Nagashima S."/>
            <person name="Venkiteswaran J.J."/>
            <person name="Schiff S.L."/>
            <person name="Watanabe T."/>
            <person name="Fukui M."/>
            <person name="Hanada S."/>
            <person name="Tank M."/>
            <person name="Neufeld J.D."/>
        </authorList>
    </citation>
    <scope>NUCLEOTIDE SEQUENCE</scope>
    <source>
        <strain evidence="6">L227-S17</strain>
    </source>
</reference>
<evidence type="ECO:0000313" key="5">
    <source>
        <dbReference type="EMBL" id="NWJ48819.1"/>
    </source>
</evidence>
<dbReference type="Proteomes" id="UP000521676">
    <property type="component" value="Unassembled WGS sequence"/>
</dbReference>
<dbReference type="Pfam" id="PF13649">
    <property type="entry name" value="Methyltransf_25"/>
    <property type="match status" value="1"/>
</dbReference>
<evidence type="ECO:0000313" key="7">
    <source>
        <dbReference type="Proteomes" id="UP000521676"/>
    </source>
</evidence>
<evidence type="ECO:0000256" key="3">
    <source>
        <dbReference type="ARBA" id="ARBA00022691"/>
    </source>
</evidence>
<name>A0A8T7M9M3_9CHLR</name>
<keyword evidence="3" id="KW-0949">S-adenosyl-L-methionine</keyword>